<dbReference type="Gene3D" id="3.30.1330.30">
    <property type="match status" value="1"/>
</dbReference>
<protein>
    <submittedName>
        <fullName evidence="5">23S rRNA (Guanosine(2251)-2'-O)-methyltransferase</fullName>
        <ecNumber evidence="5">2.1.1.185</ecNumber>
    </submittedName>
</protein>
<keyword evidence="1 5" id="KW-0489">Methyltransferase</keyword>
<reference evidence="5" key="1">
    <citation type="submission" date="2018-06" db="EMBL/GenBank/DDBJ databases">
        <authorList>
            <person name="Zhirakovskaya E."/>
        </authorList>
    </citation>
    <scope>NUCLEOTIDE SEQUENCE</scope>
</reference>
<dbReference type="CDD" id="cd18103">
    <property type="entry name" value="SpoU-like_RlmB"/>
    <property type="match status" value="1"/>
</dbReference>
<dbReference type="GO" id="GO:0003723">
    <property type="term" value="F:RNA binding"/>
    <property type="evidence" value="ECO:0007669"/>
    <property type="project" value="InterPro"/>
</dbReference>
<organism evidence="5">
    <name type="scientific">hydrothermal vent metagenome</name>
    <dbReference type="NCBI Taxonomy" id="652676"/>
    <lineage>
        <taxon>unclassified sequences</taxon>
        <taxon>metagenomes</taxon>
        <taxon>ecological metagenomes</taxon>
    </lineage>
</organism>
<dbReference type="Gene3D" id="3.40.1280.10">
    <property type="match status" value="1"/>
</dbReference>
<dbReference type="InterPro" id="IPR029026">
    <property type="entry name" value="tRNA_m1G_MTases_N"/>
</dbReference>
<dbReference type="InterPro" id="IPR029028">
    <property type="entry name" value="Alpha/beta_knot_MTases"/>
</dbReference>
<dbReference type="GO" id="GO:0005829">
    <property type="term" value="C:cytosol"/>
    <property type="evidence" value="ECO:0007669"/>
    <property type="project" value="TreeGrafter"/>
</dbReference>
<name>A0A3B1C3Y6_9ZZZZ</name>
<evidence type="ECO:0000313" key="5">
    <source>
        <dbReference type="EMBL" id="VAX18548.1"/>
    </source>
</evidence>
<dbReference type="GO" id="GO:0006396">
    <property type="term" value="P:RNA processing"/>
    <property type="evidence" value="ECO:0007669"/>
    <property type="project" value="InterPro"/>
</dbReference>
<proteinExistence type="predicted"/>
<dbReference type="SUPFAM" id="SSF55315">
    <property type="entry name" value="L30e-like"/>
    <property type="match status" value="1"/>
</dbReference>
<dbReference type="InterPro" id="IPR004441">
    <property type="entry name" value="rRNA_MeTrfase_TrmH"/>
</dbReference>
<evidence type="ECO:0000259" key="4">
    <source>
        <dbReference type="SMART" id="SM00967"/>
    </source>
</evidence>
<dbReference type="EMBL" id="UOGA01000127">
    <property type="protein sequence ID" value="VAX18548.1"/>
    <property type="molecule type" value="Genomic_DNA"/>
</dbReference>
<dbReference type="PANTHER" id="PTHR46429">
    <property type="entry name" value="23S RRNA (GUANOSINE-2'-O-)-METHYLTRANSFERASE RLMB"/>
    <property type="match status" value="1"/>
</dbReference>
<feature type="domain" description="RNA 2-O ribose methyltransferase substrate binding" evidence="4">
    <location>
        <begin position="26"/>
        <end position="103"/>
    </location>
</feature>
<dbReference type="InterPro" id="IPR029064">
    <property type="entry name" value="Ribosomal_eL30-like_sf"/>
</dbReference>
<feature type="compositionally biased region" description="Basic and acidic residues" evidence="3">
    <location>
        <begin position="8"/>
        <end position="21"/>
    </location>
</feature>
<dbReference type="EC" id="2.1.1.185" evidence="5"/>
<dbReference type="InterPro" id="IPR001537">
    <property type="entry name" value="SpoU_MeTrfase"/>
</dbReference>
<gene>
    <name evidence="5" type="ORF">MNBD_NITROSPINAE04-1081</name>
</gene>
<dbReference type="SUPFAM" id="SSF75217">
    <property type="entry name" value="alpha/beta knot"/>
    <property type="match status" value="1"/>
</dbReference>
<dbReference type="Pfam" id="PF00588">
    <property type="entry name" value="SpoU_methylase"/>
    <property type="match status" value="1"/>
</dbReference>
<evidence type="ECO:0000256" key="2">
    <source>
        <dbReference type="ARBA" id="ARBA00022679"/>
    </source>
</evidence>
<evidence type="ECO:0000256" key="1">
    <source>
        <dbReference type="ARBA" id="ARBA00022603"/>
    </source>
</evidence>
<dbReference type="NCBIfam" id="TIGR00186">
    <property type="entry name" value="rRNA_methyl_3"/>
    <property type="match status" value="1"/>
</dbReference>
<sequence length="262" mass="27985">MKHKRRQSARERGSARNREPAKSREIIFGVNPIVEALRADSRKFHRIVIKKGVKKSGATAQIIDTAKRKKIQIDYADIDAIAKMAGAEGHQGIVAVVSPIAFISLDKLISSSSSQNQALALLDGIMDPRNFGAILRSAEAFGIDGLIFPSRKAASYTPVAAKASAGAGERIKLCKVNNIAETVKLLRNEGYECIAFDSSAKNVFTKAKPGPVAVVLGGEGKGVRPLVAKRCNQTARIAMKGKIGSLNVSSAAAIIFHLVSIR</sequence>
<dbReference type="PANTHER" id="PTHR46429:SF1">
    <property type="entry name" value="23S RRNA (GUANOSINE-2'-O-)-METHYLTRANSFERASE RLMB"/>
    <property type="match status" value="1"/>
</dbReference>
<evidence type="ECO:0000256" key="3">
    <source>
        <dbReference type="SAM" id="MobiDB-lite"/>
    </source>
</evidence>
<accession>A0A3B1C3Y6</accession>
<keyword evidence="2 5" id="KW-0808">Transferase</keyword>
<dbReference type="AlphaFoldDB" id="A0A3B1C3Y6"/>
<dbReference type="SMART" id="SM00967">
    <property type="entry name" value="SpoU_sub_bind"/>
    <property type="match status" value="1"/>
</dbReference>
<feature type="region of interest" description="Disordered" evidence="3">
    <location>
        <begin position="1"/>
        <end position="21"/>
    </location>
</feature>
<dbReference type="GO" id="GO:0032259">
    <property type="term" value="P:methylation"/>
    <property type="evidence" value="ECO:0007669"/>
    <property type="project" value="UniProtKB-KW"/>
</dbReference>
<dbReference type="InterPro" id="IPR013123">
    <property type="entry name" value="SpoU_subst-bd"/>
</dbReference>
<dbReference type="GO" id="GO:0008173">
    <property type="term" value="F:RNA methyltransferase activity"/>
    <property type="evidence" value="ECO:0007669"/>
    <property type="project" value="InterPro"/>
</dbReference>
<dbReference type="Pfam" id="PF08032">
    <property type="entry name" value="SpoU_sub_bind"/>
    <property type="match status" value="1"/>
</dbReference>